<dbReference type="PANTHER" id="PTHR36115:SF9">
    <property type="entry name" value="LMO1584 PROTEIN"/>
    <property type="match status" value="1"/>
</dbReference>
<sequence>MLNPAGFWARFAAGLLDGLIIGIPLSFISYLIVGEWNETPLTSFGNILYTIIVPVVWTGYTVGKRILGIRIAKVDGSKLGYGTMLLRVLVGGLVYFVTLGIALIVSAFMVGLREDKRAIHDLIAGTYVTYDLPEEKEA</sequence>
<evidence type="ECO:0000256" key="3">
    <source>
        <dbReference type="ARBA" id="ARBA00022692"/>
    </source>
</evidence>
<evidence type="ECO:0000256" key="5">
    <source>
        <dbReference type="ARBA" id="ARBA00023136"/>
    </source>
</evidence>
<feature type="transmembrane region" description="Helical" evidence="6">
    <location>
        <begin position="7"/>
        <end position="32"/>
    </location>
</feature>
<comment type="subcellular location">
    <subcellularLocation>
        <location evidence="1">Cell membrane</location>
        <topology evidence="1">Multi-pass membrane protein</topology>
    </subcellularLocation>
</comment>
<dbReference type="EMBL" id="VDGG01000021">
    <property type="protein sequence ID" value="TQR14168.1"/>
    <property type="molecule type" value="Genomic_DNA"/>
</dbReference>
<dbReference type="OrthoDB" id="1787043at2"/>
<feature type="transmembrane region" description="Helical" evidence="6">
    <location>
        <begin position="84"/>
        <end position="110"/>
    </location>
</feature>
<protein>
    <submittedName>
        <fullName evidence="8">RDD family protein</fullName>
    </submittedName>
</protein>
<keyword evidence="3 6" id="KW-0812">Transmembrane</keyword>
<dbReference type="InterPro" id="IPR010432">
    <property type="entry name" value="RDD"/>
</dbReference>
<feature type="transmembrane region" description="Helical" evidence="6">
    <location>
        <begin position="44"/>
        <end position="63"/>
    </location>
</feature>
<evidence type="ECO:0000256" key="2">
    <source>
        <dbReference type="ARBA" id="ARBA00022475"/>
    </source>
</evidence>
<evidence type="ECO:0000256" key="4">
    <source>
        <dbReference type="ARBA" id="ARBA00022989"/>
    </source>
</evidence>
<evidence type="ECO:0000256" key="6">
    <source>
        <dbReference type="SAM" id="Phobius"/>
    </source>
</evidence>
<evidence type="ECO:0000313" key="8">
    <source>
        <dbReference type="EMBL" id="TQR14168.1"/>
    </source>
</evidence>
<proteinExistence type="predicted"/>
<evidence type="ECO:0000256" key="1">
    <source>
        <dbReference type="ARBA" id="ARBA00004651"/>
    </source>
</evidence>
<name>A0A544T9Y1_9BACI</name>
<keyword evidence="9" id="KW-1185">Reference proteome</keyword>
<dbReference type="PANTHER" id="PTHR36115">
    <property type="entry name" value="PROLINE-RICH ANTIGEN HOMOLOG-RELATED"/>
    <property type="match status" value="1"/>
</dbReference>
<dbReference type="Proteomes" id="UP000318937">
    <property type="component" value="Unassembled WGS sequence"/>
</dbReference>
<evidence type="ECO:0000313" key="9">
    <source>
        <dbReference type="Proteomes" id="UP000318937"/>
    </source>
</evidence>
<keyword evidence="5 6" id="KW-0472">Membrane</keyword>
<dbReference type="AlphaFoldDB" id="A0A544T9Y1"/>
<organism evidence="8 9">
    <name type="scientific">Psychrobacillus soli</name>
    <dbReference type="NCBI Taxonomy" id="1543965"/>
    <lineage>
        <taxon>Bacteria</taxon>
        <taxon>Bacillati</taxon>
        <taxon>Bacillota</taxon>
        <taxon>Bacilli</taxon>
        <taxon>Bacillales</taxon>
        <taxon>Bacillaceae</taxon>
        <taxon>Psychrobacillus</taxon>
    </lineage>
</organism>
<evidence type="ECO:0000259" key="7">
    <source>
        <dbReference type="Pfam" id="PF06271"/>
    </source>
</evidence>
<dbReference type="GO" id="GO:0005886">
    <property type="term" value="C:plasma membrane"/>
    <property type="evidence" value="ECO:0007669"/>
    <property type="project" value="UniProtKB-SubCell"/>
</dbReference>
<reference evidence="8 9" key="1">
    <citation type="submission" date="2019-05" db="EMBL/GenBank/DDBJ databases">
        <title>Psychrobacillus vulpis sp. nov., a new species isolated from feces of a red fox that inhabits in The Tablas de Daimiel Natural Park, Albacete, Spain.</title>
        <authorList>
            <person name="Rodriguez M."/>
            <person name="Reina J.C."/>
            <person name="Bejar V."/>
            <person name="Llamas I."/>
        </authorList>
    </citation>
    <scope>NUCLEOTIDE SEQUENCE [LARGE SCALE GENOMIC DNA]</scope>
    <source>
        <strain evidence="8 9">NHI-2</strain>
    </source>
</reference>
<gene>
    <name evidence="8" type="ORF">FG383_11700</name>
</gene>
<dbReference type="Pfam" id="PF06271">
    <property type="entry name" value="RDD"/>
    <property type="match status" value="1"/>
</dbReference>
<comment type="caution">
    <text evidence="8">The sequence shown here is derived from an EMBL/GenBank/DDBJ whole genome shotgun (WGS) entry which is preliminary data.</text>
</comment>
<keyword evidence="4 6" id="KW-1133">Transmembrane helix</keyword>
<accession>A0A544T9Y1</accession>
<dbReference type="RefSeq" id="WP_142607570.1">
    <property type="nucleotide sequence ID" value="NZ_VDGG01000021.1"/>
</dbReference>
<dbReference type="InterPro" id="IPR051791">
    <property type="entry name" value="Pra-immunoreactive"/>
</dbReference>
<feature type="domain" description="RDD" evidence="7">
    <location>
        <begin position="4"/>
        <end position="125"/>
    </location>
</feature>
<keyword evidence="2" id="KW-1003">Cell membrane</keyword>